<organism evidence="1">
    <name type="scientific">hydrothermal vent metagenome</name>
    <dbReference type="NCBI Taxonomy" id="652676"/>
    <lineage>
        <taxon>unclassified sequences</taxon>
        <taxon>metagenomes</taxon>
        <taxon>ecological metagenomes</taxon>
    </lineage>
</organism>
<sequence length="166" mass="18937">MELRLPVNISHVIQAITLILLLSGNNAMADEEKMRLLLITKSEYKPLPLNRNELRRLFLGMPVYREGKKLSPLINKSEGFCYQVFLQSIIGMSEKRYERALLSGFYRQGIASPIIYEDMNALLSELKKQESSITFLFDHSDANSGNADITNDKNLNVVQEIWISGK</sequence>
<gene>
    <name evidence="1" type="ORF">MNBD_GAMMA08-1914</name>
</gene>
<evidence type="ECO:0000313" key="1">
    <source>
        <dbReference type="EMBL" id="VAW60104.1"/>
    </source>
</evidence>
<protein>
    <submittedName>
        <fullName evidence="1">Uncharacterized protein</fullName>
    </submittedName>
</protein>
<reference evidence="1" key="1">
    <citation type="submission" date="2018-06" db="EMBL/GenBank/DDBJ databases">
        <authorList>
            <person name="Zhirakovskaya E."/>
        </authorList>
    </citation>
    <scope>NUCLEOTIDE SEQUENCE</scope>
</reference>
<dbReference type="AlphaFoldDB" id="A0A3B0XVA3"/>
<dbReference type="EMBL" id="UOFH01000124">
    <property type="protein sequence ID" value="VAW60104.1"/>
    <property type="molecule type" value="Genomic_DNA"/>
</dbReference>
<accession>A0A3B0XVA3</accession>
<name>A0A3B0XVA3_9ZZZZ</name>
<proteinExistence type="predicted"/>